<dbReference type="Proteomes" id="UP000324222">
    <property type="component" value="Unassembled WGS sequence"/>
</dbReference>
<accession>A0A5B7DAQ1</accession>
<name>A0A5B7DAQ1_PORTR</name>
<gene>
    <name evidence="2" type="ORF">E2C01_011241</name>
</gene>
<feature type="compositionally biased region" description="Acidic residues" evidence="1">
    <location>
        <begin position="1"/>
        <end position="10"/>
    </location>
</feature>
<dbReference type="AlphaFoldDB" id="A0A5B7DAQ1"/>
<organism evidence="2 3">
    <name type="scientific">Portunus trituberculatus</name>
    <name type="common">Swimming crab</name>
    <name type="synonym">Neptunus trituberculatus</name>
    <dbReference type="NCBI Taxonomy" id="210409"/>
    <lineage>
        <taxon>Eukaryota</taxon>
        <taxon>Metazoa</taxon>
        <taxon>Ecdysozoa</taxon>
        <taxon>Arthropoda</taxon>
        <taxon>Crustacea</taxon>
        <taxon>Multicrustacea</taxon>
        <taxon>Malacostraca</taxon>
        <taxon>Eumalacostraca</taxon>
        <taxon>Eucarida</taxon>
        <taxon>Decapoda</taxon>
        <taxon>Pleocyemata</taxon>
        <taxon>Brachyura</taxon>
        <taxon>Eubrachyura</taxon>
        <taxon>Portunoidea</taxon>
        <taxon>Portunidae</taxon>
        <taxon>Portuninae</taxon>
        <taxon>Portunus</taxon>
    </lineage>
</organism>
<feature type="compositionally biased region" description="Polar residues" evidence="1">
    <location>
        <begin position="25"/>
        <end position="44"/>
    </location>
</feature>
<evidence type="ECO:0000256" key="1">
    <source>
        <dbReference type="SAM" id="MobiDB-lite"/>
    </source>
</evidence>
<protein>
    <submittedName>
        <fullName evidence="2">Uncharacterized protein</fullName>
    </submittedName>
</protein>
<evidence type="ECO:0000313" key="2">
    <source>
        <dbReference type="EMBL" id="MPC18362.1"/>
    </source>
</evidence>
<comment type="caution">
    <text evidence="2">The sequence shown here is derived from an EMBL/GenBank/DDBJ whole genome shotgun (WGS) entry which is preliminary data.</text>
</comment>
<feature type="region of interest" description="Disordered" evidence="1">
    <location>
        <begin position="1"/>
        <end position="62"/>
    </location>
</feature>
<evidence type="ECO:0000313" key="3">
    <source>
        <dbReference type="Proteomes" id="UP000324222"/>
    </source>
</evidence>
<keyword evidence="3" id="KW-1185">Reference proteome</keyword>
<reference evidence="2 3" key="1">
    <citation type="submission" date="2019-05" db="EMBL/GenBank/DDBJ databases">
        <title>Another draft genome of Portunus trituberculatus and its Hox gene families provides insights of decapod evolution.</title>
        <authorList>
            <person name="Jeong J.-H."/>
            <person name="Song I."/>
            <person name="Kim S."/>
            <person name="Choi T."/>
            <person name="Kim D."/>
            <person name="Ryu S."/>
            <person name="Kim W."/>
        </authorList>
    </citation>
    <scope>NUCLEOTIDE SEQUENCE [LARGE SCALE GENOMIC DNA]</scope>
    <source>
        <tissue evidence="2">Muscle</tissue>
    </source>
</reference>
<sequence>MKEEEEEEEGTTSSTQPYFFLPPLKNTSSPLSSHPSPVQSNINQPEYPGMLHSQENPLLMND</sequence>
<proteinExistence type="predicted"/>
<dbReference type="EMBL" id="VSRR010000672">
    <property type="protein sequence ID" value="MPC18362.1"/>
    <property type="molecule type" value="Genomic_DNA"/>
</dbReference>